<dbReference type="SUPFAM" id="SSF52540">
    <property type="entry name" value="P-loop containing nucleoside triphosphate hydrolases"/>
    <property type="match status" value="1"/>
</dbReference>
<evidence type="ECO:0008006" key="3">
    <source>
        <dbReference type="Google" id="ProtNLM"/>
    </source>
</evidence>
<dbReference type="AlphaFoldDB" id="A0A963YXK1"/>
<keyword evidence="2" id="KW-1185">Reference proteome</keyword>
<comment type="caution">
    <text evidence="1">The sequence shown here is derived from an EMBL/GenBank/DDBJ whole genome shotgun (WGS) entry which is preliminary data.</text>
</comment>
<gene>
    <name evidence="1" type="ORF">ACELLULO517_00880</name>
</gene>
<dbReference type="Gene3D" id="3.40.50.300">
    <property type="entry name" value="P-loop containing nucleotide triphosphate hydrolases"/>
    <property type="match status" value="1"/>
</dbReference>
<sequence length="258" mass="29150">MQVLKAAGVTVIGDLPFEDRTTQAGYLAALRVGFGQALSNQDTSSSGGFSETYRGDWYRSSIALHHQSRVLELEAEYEGFLTAQGITGTLGLAEKFIGFEVLRLMKAADTTSVIKPVFLVRDPRDTFISVKKFNEKRGFKSFNESGDDLSLLDSICNFSKTQVFEARKGNGILCYYEDFVNRRSQSVCDLFRYLGVMHPNHQFMQTFWGALGVDQSASKHMTSGSQNASMDRWKGEEFRHLHDLFRSRERVIFDIGYL</sequence>
<dbReference type="RefSeq" id="WP_227304798.1">
    <property type="nucleotide sequence ID" value="NZ_JAESVA010000001.1"/>
</dbReference>
<dbReference type="InterPro" id="IPR027417">
    <property type="entry name" value="P-loop_NTPase"/>
</dbReference>
<evidence type="ECO:0000313" key="1">
    <source>
        <dbReference type="EMBL" id="MCB8878770.1"/>
    </source>
</evidence>
<reference evidence="1 2" key="1">
    <citation type="journal article" date="2021" name="Microorganisms">
        <title>Acidisoma silvae sp. nov. and Acidisomacellulosilytica sp. nov., Two Acidophilic Bacteria Isolated from Decaying Wood, Hydrolyzing Cellulose and Producing Poly-3-hydroxybutyrate.</title>
        <authorList>
            <person name="Mieszkin S."/>
            <person name="Pouder E."/>
            <person name="Uroz S."/>
            <person name="Simon-Colin C."/>
            <person name="Alain K."/>
        </authorList>
    </citation>
    <scope>NUCLEOTIDE SEQUENCE [LARGE SCALE GENOMIC DNA]</scope>
    <source>
        <strain evidence="1 2">HW T5.17</strain>
    </source>
</reference>
<name>A0A963YXK1_9PROT</name>
<evidence type="ECO:0000313" key="2">
    <source>
        <dbReference type="Proteomes" id="UP000721844"/>
    </source>
</evidence>
<proteinExistence type="predicted"/>
<organism evidence="1 2">
    <name type="scientific">Acidisoma cellulosilyticum</name>
    <dbReference type="NCBI Taxonomy" id="2802395"/>
    <lineage>
        <taxon>Bacteria</taxon>
        <taxon>Pseudomonadati</taxon>
        <taxon>Pseudomonadota</taxon>
        <taxon>Alphaproteobacteria</taxon>
        <taxon>Acetobacterales</taxon>
        <taxon>Acidocellaceae</taxon>
        <taxon>Acidisoma</taxon>
    </lineage>
</organism>
<accession>A0A963YXK1</accession>
<protein>
    <recommendedName>
        <fullName evidence="3">Sulfotransferase domain-containing protein</fullName>
    </recommendedName>
</protein>
<dbReference type="EMBL" id="JAESVA010000001">
    <property type="protein sequence ID" value="MCB8878770.1"/>
    <property type="molecule type" value="Genomic_DNA"/>
</dbReference>
<dbReference type="Proteomes" id="UP000721844">
    <property type="component" value="Unassembled WGS sequence"/>
</dbReference>